<comment type="caution">
    <text evidence="3">The sequence shown here is derived from an EMBL/GenBank/DDBJ whole genome shotgun (WGS) entry which is preliminary data.</text>
</comment>
<keyword evidence="1" id="KW-0812">Transmembrane</keyword>
<dbReference type="OrthoDB" id="3685619at2"/>
<feature type="domain" description="DUF6545" evidence="2">
    <location>
        <begin position="242"/>
        <end position="375"/>
    </location>
</feature>
<evidence type="ECO:0000256" key="1">
    <source>
        <dbReference type="SAM" id="Phobius"/>
    </source>
</evidence>
<keyword evidence="1" id="KW-1133">Transmembrane helix</keyword>
<dbReference type="InterPro" id="IPR046675">
    <property type="entry name" value="DUF6545"/>
</dbReference>
<dbReference type="Pfam" id="PF20182">
    <property type="entry name" value="DUF6545"/>
    <property type="match status" value="1"/>
</dbReference>
<sequence length="404" mass="43216">MVEQVAIALLWLVVIWRLPCARRSPIKRSLWWALLWLGLALTTHLPPAIAATDRFAGIANLSGLIFYSLGICSGAALLDWVAAVSPPATAGGMLRFRRPFAAAAIGLLAVLFIAAPCPEAREFVVAAEGDKAAIIAVGTFEVYFGYAMIAASRMLWAAVGKATSRCLNVGVWLMMAGTLAGSLFAVGRCALFVAWMVGLRVPGGNNLALFVTRAPLILAVLLMVLGISVPTVEAGRHNLSKIRNLLALRPLWRELTTAVPGVVLGAPPTLLDDLTGVRYLSIRLLRRTIEIRDAALLLRQYVSCEDWREIRSSLSAAGLRGGDLEAAAQAVWIGFGLRARERGTTPQCGPADLPAHGAAELADEARWLRQVAAARKSAAVRNALAALEQRQGQTPLLSTSSVRH</sequence>
<feature type="transmembrane region" description="Helical" evidence="1">
    <location>
        <begin position="64"/>
        <end position="88"/>
    </location>
</feature>
<keyword evidence="4" id="KW-1185">Reference proteome</keyword>
<name>A0A2V4PFV4_9ACTN</name>
<protein>
    <recommendedName>
        <fullName evidence="2">DUF6545 domain-containing protein</fullName>
    </recommendedName>
</protein>
<feature type="transmembrane region" description="Helical" evidence="1">
    <location>
        <begin position="100"/>
        <end position="120"/>
    </location>
</feature>
<dbReference type="AlphaFoldDB" id="A0A2V4PFV4"/>
<dbReference type="RefSeq" id="WP_110667731.1">
    <property type="nucleotide sequence ID" value="NZ_PYBW01000030.1"/>
</dbReference>
<proteinExistence type="predicted"/>
<dbReference type="EMBL" id="PYBW01000030">
    <property type="protein sequence ID" value="PYC82572.1"/>
    <property type="molecule type" value="Genomic_DNA"/>
</dbReference>
<feature type="transmembrane region" description="Helical" evidence="1">
    <location>
        <begin position="171"/>
        <end position="195"/>
    </location>
</feature>
<evidence type="ECO:0000313" key="4">
    <source>
        <dbReference type="Proteomes" id="UP000248039"/>
    </source>
</evidence>
<feature type="transmembrane region" description="Helical" evidence="1">
    <location>
        <begin position="31"/>
        <end position="52"/>
    </location>
</feature>
<dbReference type="InterPro" id="IPR050039">
    <property type="entry name" value="MAB_1171c-like"/>
</dbReference>
<dbReference type="Proteomes" id="UP000248039">
    <property type="component" value="Unassembled WGS sequence"/>
</dbReference>
<evidence type="ECO:0000259" key="2">
    <source>
        <dbReference type="Pfam" id="PF20182"/>
    </source>
</evidence>
<reference evidence="3 4" key="1">
    <citation type="submission" date="2018-03" db="EMBL/GenBank/DDBJ databases">
        <title>Bioinformatic expansion and discovery of thiopeptide antibiotics.</title>
        <authorList>
            <person name="Schwalen C.J."/>
            <person name="Hudson G.A."/>
            <person name="Mitchell D.A."/>
        </authorList>
    </citation>
    <scope>NUCLEOTIDE SEQUENCE [LARGE SCALE GENOMIC DNA]</scope>
    <source>
        <strain evidence="3 4">ATCC 21389</strain>
    </source>
</reference>
<evidence type="ECO:0000313" key="3">
    <source>
        <dbReference type="EMBL" id="PYC82572.1"/>
    </source>
</evidence>
<organism evidence="3 4">
    <name type="scientific">Streptomyces tateyamensis</name>
    <dbReference type="NCBI Taxonomy" id="565073"/>
    <lineage>
        <taxon>Bacteria</taxon>
        <taxon>Bacillati</taxon>
        <taxon>Actinomycetota</taxon>
        <taxon>Actinomycetes</taxon>
        <taxon>Kitasatosporales</taxon>
        <taxon>Streptomycetaceae</taxon>
        <taxon>Streptomyces</taxon>
    </lineage>
</organism>
<keyword evidence="1" id="KW-0472">Membrane</keyword>
<feature type="transmembrane region" description="Helical" evidence="1">
    <location>
        <begin position="207"/>
        <end position="229"/>
    </location>
</feature>
<dbReference type="NCBIfam" id="NF042915">
    <property type="entry name" value="MAB_1171c_fam"/>
    <property type="match status" value="1"/>
</dbReference>
<feature type="transmembrane region" description="Helical" evidence="1">
    <location>
        <begin position="132"/>
        <end position="151"/>
    </location>
</feature>
<gene>
    <name evidence="3" type="ORF">C7C46_09415</name>
</gene>
<accession>A0A2V4PFV4</accession>